<dbReference type="Gene3D" id="3.30.565.10">
    <property type="entry name" value="Histidine kinase-like ATPase, C-terminal domain"/>
    <property type="match status" value="1"/>
</dbReference>
<keyword evidence="4" id="KW-0808">Transferase</keyword>
<evidence type="ECO:0000256" key="5">
    <source>
        <dbReference type="ARBA" id="ARBA00022692"/>
    </source>
</evidence>
<comment type="subcellular location">
    <subcellularLocation>
        <location evidence="1">Cell membrane</location>
        <topology evidence="1">Multi-pass membrane protein</topology>
    </subcellularLocation>
</comment>
<dbReference type="InterPro" id="IPR050640">
    <property type="entry name" value="Bact_2-comp_sensor_kinase"/>
</dbReference>
<keyword evidence="10" id="KW-0902">Two-component regulatory system</keyword>
<accession>A0A9D1G0W3</accession>
<evidence type="ECO:0000256" key="8">
    <source>
        <dbReference type="ARBA" id="ARBA00022840"/>
    </source>
</evidence>
<dbReference type="InterPro" id="IPR010559">
    <property type="entry name" value="Sig_transdc_His_kin_internal"/>
</dbReference>
<dbReference type="PANTHER" id="PTHR34220">
    <property type="entry name" value="SENSOR HISTIDINE KINASE YPDA"/>
    <property type="match status" value="1"/>
</dbReference>
<feature type="domain" description="Histidine kinase" evidence="13">
    <location>
        <begin position="667"/>
        <end position="773"/>
    </location>
</feature>
<comment type="caution">
    <text evidence="14">The sequence shown here is derived from an EMBL/GenBank/DDBJ whole genome shotgun (WGS) entry which is preliminary data.</text>
</comment>
<dbReference type="SUPFAM" id="SSF55874">
    <property type="entry name" value="ATPase domain of HSP90 chaperone/DNA topoisomerase II/histidine kinase"/>
    <property type="match status" value="1"/>
</dbReference>
<dbReference type="Proteomes" id="UP000824140">
    <property type="component" value="Unassembled WGS sequence"/>
</dbReference>
<keyword evidence="6" id="KW-0547">Nucleotide-binding</keyword>
<organism evidence="14 15">
    <name type="scientific">Candidatus Alectryocaccomicrobium excrementavium</name>
    <dbReference type="NCBI Taxonomy" id="2840668"/>
    <lineage>
        <taxon>Bacteria</taxon>
        <taxon>Bacillati</taxon>
        <taxon>Bacillota</taxon>
        <taxon>Clostridia</taxon>
        <taxon>Candidatus Alectryocaccomicrobium</taxon>
    </lineage>
</organism>
<evidence type="ECO:0000256" key="6">
    <source>
        <dbReference type="ARBA" id="ARBA00022741"/>
    </source>
</evidence>
<evidence type="ECO:0000313" key="15">
    <source>
        <dbReference type="Proteomes" id="UP000824140"/>
    </source>
</evidence>
<protein>
    <submittedName>
        <fullName evidence="14">Histidine kinase</fullName>
    </submittedName>
</protein>
<name>A0A9D1G0W3_9FIRM</name>
<evidence type="ECO:0000256" key="12">
    <source>
        <dbReference type="SAM" id="Phobius"/>
    </source>
</evidence>
<feature type="transmembrane region" description="Helical" evidence="12">
    <location>
        <begin position="288"/>
        <end position="311"/>
    </location>
</feature>
<dbReference type="InterPro" id="IPR003594">
    <property type="entry name" value="HATPase_dom"/>
</dbReference>
<dbReference type="GO" id="GO:0005886">
    <property type="term" value="C:plasma membrane"/>
    <property type="evidence" value="ECO:0007669"/>
    <property type="project" value="UniProtKB-SubCell"/>
</dbReference>
<dbReference type="InterPro" id="IPR005467">
    <property type="entry name" value="His_kinase_dom"/>
</dbReference>
<dbReference type="PANTHER" id="PTHR34220:SF11">
    <property type="entry name" value="SENSOR PROTEIN KINASE HPTS"/>
    <property type="match status" value="1"/>
</dbReference>
<keyword evidence="9 12" id="KW-1133">Transmembrane helix</keyword>
<reference evidence="14" key="1">
    <citation type="submission" date="2020-10" db="EMBL/GenBank/DDBJ databases">
        <authorList>
            <person name="Gilroy R."/>
        </authorList>
    </citation>
    <scope>NUCLEOTIDE SEQUENCE</scope>
    <source>
        <strain evidence="14">13766</strain>
    </source>
</reference>
<dbReference type="AlphaFoldDB" id="A0A9D1G0W3"/>
<dbReference type="InterPro" id="IPR036890">
    <property type="entry name" value="HATPase_C_sf"/>
</dbReference>
<dbReference type="Pfam" id="PF02518">
    <property type="entry name" value="HATPase_c"/>
    <property type="match status" value="1"/>
</dbReference>
<evidence type="ECO:0000256" key="3">
    <source>
        <dbReference type="ARBA" id="ARBA00022553"/>
    </source>
</evidence>
<evidence type="ECO:0000256" key="1">
    <source>
        <dbReference type="ARBA" id="ARBA00004651"/>
    </source>
</evidence>
<evidence type="ECO:0000256" key="9">
    <source>
        <dbReference type="ARBA" id="ARBA00022989"/>
    </source>
</evidence>
<proteinExistence type="predicted"/>
<keyword evidence="5 12" id="KW-0812">Transmembrane</keyword>
<dbReference type="Pfam" id="PF06580">
    <property type="entry name" value="His_kinase"/>
    <property type="match status" value="1"/>
</dbReference>
<evidence type="ECO:0000256" key="2">
    <source>
        <dbReference type="ARBA" id="ARBA00022475"/>
    </source>
</evidence>
<keyword evidence="2" id="KW-1003">Cell membrane</keyword>
<feature type="transmembrane region" description="Helical" evidence="12">
    <location>
        <begin position="256"/>
        <end position="276"/>
    </location>
</feature>
<dbReference type="GO" id="GO:0000155">
    <property type="term" value="F:phosphorelay sensor kinase activity"/>
    <property type="evidence" value="ECO:0007669"/>
    <property type="project" value="InterPro"/>
</dbReference>
<sequence>MTRRGWLRGGAAFFAAVLLLCLARTFVQARFDGYLRASTEANYQSGLEQLAYKLDSAISNILQLLERIAENANVRAIVPEEFDYQQQQRISDATALLRISAGYGEYFDSICVYMPGRVLTSLSMNYQSLLLQSGPPLSREQQDALAQLGQARFFHSVSAPLEGIRGTGQKNAMLFCRAFSLDGGEDALALVEMRPDWLSRLFGEALVRVTAPDGKVLHDGLVSAPEACMRAECADGWVLEWDARATDGEHLVRGTVINGVFVASLLLVLALTILFLRHKSSVAPSAYFTLAIALPVMLYVTTHFVLLQGVVSQAVYSSCRMAYDNVLNNLEMTFSRAENTILRIMFDSTVYSYKNIDDTESRLKAIRTHLTAANTGMYLRVYDGKGEFLFQTHSYGIPAAQDAAFDPKMINTLLRGHPSLERALGGQYYLEYTIKLYDIADMDRTGFFRAGIPETELSRVFIGGGANFVADIFVMGPDGTILSCVDTRRIGQKAELGAESFVSGIGNTSLRLVAVPDAQKIQNDLYALSISSIIYILIVLLIILLCMHILLASRLSAEAIRRAELESIRRRLEIQTLQAQISPHFLCNTIETIRCLMDEHCGDTASYMLKQLSNMFKFGISRVDNAITVEEELNYARAYIRLMNIRFDGRIHDEWHVDGNLMGETTLKLILQPVIENSIHHTLGSVQYLNLSITLATAGETMYFEIVDDGAGISPEILDRIRGDIKRGEVRDHVGLANVARRIRLFYGEPHGLEIHSQVGQGTTVRILLPRKRESK</sequence>
<evidence type="ECO:0000313" key="14">
    <source>
        <dbReference type="EMBL" id="HIS92420.1"/>
    </source>
</evidence>
<evidence type="ECO:0000256" key="10">
    <source>
        <dbReference type="ARBA" id="ARBA00023012"/>
    </source>
</evidence>
<evidence type="ECO:0000256" key="7">
    <source>
        <dbReference type="ARBA" id="ARBA00022777"/>
    </source>
</evidence>
<reference evidence="14" key="2">
    <citation type="journal article" date="2021" name="PeerJ">
        <title>Extensive microbial diversity within the chicken gut microbiome revealed by metagenomics and culture.</title>
        <authorList>
            <person name="Gilroy R."/>
            <person name="Ravi A."/>
            <person name="Getino M."/>
            <person name="Pursley I."/>
            <person name="Horton D.L."/>
            <person name="Alikhan N.F."/>
            <person name="Baker D."/>
            <person name="Gharbi K."/>
            <person name="Hall N."/>
            <person name="Watson M."/>
            <person name="Adriaenssens E.M."/>
            <person name="Foster-Nyarko E."/>
            <person name="Jarju S."/>
            <person name="Secka A."/>
            <person name="Antonio M."/>
            <person name="Oren A."/>
            <person name="Chaudhuri R.R."/>
            <person name="La Ragione R."/>
            <person name="Hildebrand F."/>
            <person name="Pallen M.J."/>
        </authorList>
    </citation>
    <scope>NUCLEOTIDE SEQUENCE</scope>
    <source>
        <strain evidence="14">13766</strain>
    </source>
</reference>
<keyword evidence="7 14" id="KW-0418">Kinase</keyword>
<keyword evidence="3" id="KW-0597">Phosphoprotein</keyword>
<dbReference type="SMART" id="SM00387">
    <property type="entry name" value="HATPase_c"/>
    <property type="match status" value="1"/>
</dbReference>
<evidence type="ECO:0000256" key="4">
    <source>
        <dbReference type="ARBA" id="ARBA00022679"/>
    </source>
</evidence>
<dbReference type="EMBL" id="DVJN01000105">
    <property type="protein sequence ID" value="HIS92420.1"/>
    <property type="molecule type" value="Genomic_DNA"/>
</dbReference>
<evidence type="ECO:0000259" key="13">
    <source>
        <dbReference type="PROSITE" id="PS50109"/>
    </source>
</evidence>
<feature type="transmembrane region" description="Helical" evidence="12">
    <location>
        <begin position="525"/>
        <end position="552"/>
    </location>
</feature>
<dbReference type="PROSITE" id="PS50109">
    <property type="entry name" value="HIS_KIN"/>
    <property type="match status" value="1"/>
</dbReference>
<gene>
    <name evidence="14" type="ORF">IAA84_05315</name>
</gene>
<evidence type="ECO:0000256" key="11">
    <source>
        <dbReference type="ARBA" id="ARBA00023136"/>
    </source>
</evidence>
<keyword evidence="8" id="KW-0067">ATP-binding</keyword>
<dbReference type="GO" id="GO:0005524">
    <property type="term" value="F:ATP binding"/>
    <property type="evidence" value="ECO:0007669"/>
    <property type="project" value="UniProtKB-KW"/>
</dbReference>
<keyword evidence="11 12" id="KW-0472">Membrane</keyword>